<evidence type="ECO:0000313" key="8">
    <source>
        <dbReference type="Proteomes" id="UP000693970"/>
    </source>
</evidence>
<dbReference type="NCBIfam" id="TIGR01557">
    <property type="entry name" value="myb_SHAQKYF"/>
    <property type="match status" value="1"/>
</dbReference>
<reference evidence="7" key="2">
    <citation type="submission" date="2021-04" db="EMBL/GenBank/DDBJ databases">
        <authorList>
            <person name="Podell S."/>
        </authorList>
    </citation>
    <scope>NUCLEOTIDE SEQUENCE</scope>
    <source>
        <strain evidence="7">Hildebrandi</strain>
    </source>
</reference>
<comment type="caution">
    <text evidence="7">The sequence shown here is derived from an EMBL/GenBank/DDBJ whole genome shotgun (WGS) entry which is preliminary data.</text>
</comment>
<evidence type="ECO:0000313" key="7">
    <source>
        <dbReference type="EMBL" id="KAG7346099.1"/>
    </source>
</evidence>
<proteinExistence type="predicted"/>
<keyword evidence="5" id="KW-0539">Nucleus</keyword>
<dbReference type="PANTHER" id="PTHR31312:SF1">
    <property type="entry name" value="TRANSCRIPTION ACTIVATOR GLK1"/>
    <property type="match status" value="1"/>
</dbReference>
<feature type="region of interest" description="Disordered" evidence="6">
    <location>
        <begin position="383"/>
        <end position="402"/>
    </location>
</feature>
<dbReference type="AlphaFoldDB" id="A0A9K3KLS5"/>
<accession>A0A9K3KLS5</accession>
<dbReference type="InterPro" id="IPR006447">
    <property type="entry name" value="Myb_dom_plants"/>
</dbReference>
<evidence type="ECO:0000256" key="1">
    <source>
        <dbReference type="ARBA" id="ARBA00004123"/>
    </source>
</evidence>
<dbReference type="InterPro" id="IPR044825">
    <property type="entry name" value="GLK1/2-like"/>
</dbReference>
<organism evidence="7 8">
    <name type="scientific">Nitzschia inconspicua</name>
    <dbReference type="NCBI Taxonomy" id="303405"/>
    <lineage>
        <taxon>Eukaryota</taxon>
        <taxon>Sar</taxon>
        <taxon>Stramenopiles</taxon>
        <taxon>Ochrophyta</taxon>
        <taxon>Bacillariophyta</taxon>
        <taxon>Bacillariophyceae</taxon>
        <taxon>Bacillariophycidae</taxon>
        <taxon>Bacillariales</taxon>
        <taxon>Bacillariaceae</taxon>
        <taxon>Nitzschia</taxon>
    </lineage>
</organism>
<dbReference type="EMBL" id="JAGRRH010000021">
    <property type="protein sequence ID" value="KAG7346099.1"/>
    <property type="molecule type" value="Genomic_DNA"/>
</dbReference>
<keyword evidence="3 7" id="KW-0238">DNA-binding</keyword>
<feature type="compositionally biased region" description="Acidic residues" evidence="6">
    <location>
        <begin position="58"/>
        <end position="71"/>
    </location>
</feature>
<protein>
    <submittedName>
        <fullName evidence="7">Myb-like DNA-binding protein</fullName>
    </submittedName>
</protein>
<keyword evidence="2" id="KW-0805">Transcription regulation</keyword>
<keyword evidence="4" id="KW-0804">Transcription</keyword>
<dbReference type="PANTHER" id="PTHR31312">
    <property type="entry name" value="TRANSCRIPTION ACTIVATOR GLK1"/>
    <property type="match status" value="1"/>
</dbReference>
<feature type="region of interest" description="Disordered" evidence="6">
    <location>
        <begin position="15"/>
        <end position="78"/>
    </location>
</feature>
<dbReference type="GO" id="GO:0003700">
    <property type="term" value="F:DNA-binding transcription factor activity"/>
    <property type="evidence" value="ECO:0007669"/>
    <property type="project" value="InterPro"/>
</dbReference>
<keyword evidence="8" id="KW-1185">Reference proteome</keyword>
<evidence type="ECO:0000256" key="6">
    <source>
        <dbReference type="SAM" id="MobiDB-lite"/>
    </source>
</evidence>
<evidence type="ECO:0000256" key="5">
    <source>
        <dbReference type="ARBA" id="ARBA00023242"/>
    </source>
</evidence>
<dbReference type="OrthoDB" id="60033at2759"/>
<evidence type="ECO:0000256" key="2">
    <source>
        <dbReference type="ARBA" id="ARBA00023015"/>
    </source>
</evidence>
<comment type="subcellular location">
    <subcellularLocation>
        <location evidence="1">Nucleus</location>
    </subcellularLocation>
</comment>
<feature type="compositionally biased region" description="Basic and acidic residues" evidence="6">
    <location>
        <begin position="393"/>
        <end position="402"/>
    </location>
</feature>
<dbReference type="GO" id="GO:0045893">
    <property type="term" value="P:positive regulation of DNA-templated transcription"/>
    <property type="evidence" value="ECO:0007669"/>
    <property type="project" value="InterPro"/>
</dbReference>
<sequence>MFMMESSTNTITTTISGGIVSLHSGTKRKRDDSFPSRSDSSEEEPQLADSGASAEPGSEIDDEEEDADDDHVESWTEEQHEQFVEAIFNVGLRQSSPSVIMENMNLPRGAVNLTSERIKSKLQKYRNNKEKSKQEFMDEYQSFLQRAKLIGGCRLNNPSSLLHMMGPEERTLLGGDVAGYLTFATLKGDGANKSSKHNSNSEGGGEGTYDGTILSSNILQRGVIDFVSDFAGRPIPFPALSEAEKKSPLGASMTFVMGLFFSMQQQLVKNREARGESTKHLKMSPALEAAAAAVTSVGMSSTTAAAIIDSTAHLVAPASSSSSNTVSPTTKTTTTIPMSESTATTTTTVTSGRVFGGKDFIVPSSAPQSQIYSALSTFLEREPSMNRSFGGPGDDRGVNDMH</sequence>
<dbReference type="GO" id="GO:0005634">
    <property type="term" value="C:nucleus"/>
    <property type="evidence" value="ECO:0007669"/>
    <property type="project" value="UniProtKB-SubCell"/>
</dbReference>
<name>A0A9K3KLS5_9STRA</name>
<evidence type="ECO:0000256" key="4">
    <source>
        <dbReference type="ARBA" id="ARBA00023163"/>
    </source>
</evidence>
<reference evidence="7" key="1">
    <citation type="journal article" date="2021" name="Sci. Rep.">
        <title>Diploid genomic architecture of Nitzschia inconspicua, an elite biomass production diatom.</title>
        <authorList>
            <person name="Oliver A."/>
            <person name="Podell S."/>
            <person name="Pinowska A."/>
            <person name="Traller J.C."/>
            <person name="Smith S.R."/>
            <person name="McClure R."/>
            <person name="Beliaev A."/>
            <person name="Bohutskyi P."/>
            <person name="Hill E.A."/>
            <person name="Rabines A."/>
            <person name="Zheng H."/>
            <person name="Allen L.Z."/>
            <person name="Kuo A."/>
            <person name="Grigoriev I.V."/>
            <person name="Allen A.E."/>
            <person name="Hazlebeck D."/>
            <person name="Allen E.E."/>
        </authorList>
    </citation>
    <scope>NUCLEOTIDE SEQUENCE</scope>
    <source>
        <strain evidence="7">Hildebrandi</strain>
    </source>
</reference>
<dbReference type="Proteomes" id="UP000693970">
    <property type="component" value="Unassembled WGS sequence"/>
</dbReference>
<evidence type="ECO:0000256" key="3">
    <source>
        <dbReference type="ARBA" id="ARBA00023125"/>
    </source>
</evidence>
<gene>
    <name evidence="7" type="ORF">IV203_005167</name>
</gene>
<dbReference type="GO" id="GO:0003677">
    <property type="term" value="F:DNA binding"/>
    <property type="evidence" value="ECO:0007669"/>
    <property type="project" value="UniProtKB-KW"/>
</dbReference>